<evidence type="ECO:0000313" key="2">
    <source>
        <dbReference type="EMBL" id="GAP92374.1"/>
    </source>
</evidence>
<dbReference type="OrthoDB" id="412402at2759"/>
<accession>A0A1W2TUR6</accession>
<dbReference type="PANTHER" id="PTHR36847:SF1">
    <property type="entry name" value="AMIDOLIGASE ENZYME"/>
    <property type="match status" value="1"/>
</dbReference>
<evidence type="ECO:0008006" key="4">
    <source>
        <dbReference type="Google" id="ProtNLM"/>
    </source>
</evidence>
<dbReference type="Proteomes" id="UP000054516">
    <property type="component" value="Unassembled WGS sequence"/>
</dbReference>
<feature type="region of interest" description="Disordered" evidence="1">
    <location>
        <begin position="32"/>
        <end position="102"/>
    </location>
</feature>
<gene>
    <name evidence="2" type="ORF">SAMD00023353_8300410</name>
</gene>
<protein>
    <recommendedName>
        <fullName evidence="4">Amidoligase enzyme</fullName>
    </recommendedName>
</protein>
<dbReference type="EMBL" id="DF977528">
    <property type="protein sequence ID" value="GAP92374.1"/>
    <property type="molecule type" value="Genomic_DNA"/>
</dbReference>
<dbReference type="InterPro" id="IPR022025">
    <property type="entry name" value="Amidoligase_2"/>
</dbReference>
<feature type="compositionally biased region" description="Basic and acidic residues" evidence="1">
    <location>
        <begin position="32"/>
        <end position="41"/>
    </location>
</feature>
<name>A0A1W2TUR6_ROSNE</name>
<evidence type="ECO:0000256" key="1">
    <source>
        <dbReference type="SAM" id="MobiDB-lite"/>
    </source>
</evidence>
<evidence type="ECO:0000313" key="3">
    <source>
        <dbReference type="Proteomes" id="UP000054516"/>
    </source>
</evidence>
<proteinExistence type="predicted"/>
<dbReference type="PANTHER" id="PTHR36847">
    <property type="entry name" value="AMIDOLIGASE ENZYME"/>
    <property type="match status" value="1"/>
</dbReference>
<organism evidence="2">
    <name type="scientific">Rosellinia necatrix</name>
    <name type="common">White root-rot fungus</name>
    <dbReference type="NCBI Taxonomy" id="77044"/>
    <lineage>
        <taxon>Eukaryota</taxon>
        <taxon>Fungi</taxon>
        <taxon>Dikarya</taxon>
        <taxon>Ascomycota</taxon>
        <taxon>Pezizomycotina</taxon>
        <taxon>Sordariomycetes</taxon>
        <taxon>Xylariomycetidae</taxon>
        <taxon>Xylariales</taxon>
        <taxon>Xylariaceae</taxon>
        <taxon>Rosellinia</taxon>
    </lineage>
</organism>
<keyword evidence="3" id="KW-1185">Reference proteome</keyword>
<dbReference type="Pfam" id="PF12224">
    <property type="entry name" value="Amidoligase_2"/>
    <property type="match status" value="1"/>
</dbReference>
<dbReference type="AlphaFoldDB" id="A0A1W2TUR6"/>
<reference evidence="2" key="1">
    <citation type="submission" date="2016-03" db="EMBL/GenBank/DDBJ databases">
        <title>Draft genome sequence of Rosellinia necatrix.</title>
        <authorList>
            <person name="Kanematsu S."/>
        </authorList>
    </citation>
    <scope>NUCLEOTIDE SEQUENCE [LARGE SCALE GENOMIC DNA]</scope>
    <source>
        <strain evidence="2">W97</strain>
    </source>
</reference>
<sequence length="704" mass="81345">MSFDDPDGHYPYPTKGVSYTAPTWIAEFHDGNENWNEHEGGYDANLGQDDCLDDPMDDVNLGQDGHLDDPMEGVLSYEQVSTDDDSQRATSEEGEGLGHDNGQGTFGVELEFLVVECPKLRLREGKLVPEDQHPNDNRWISTKIQEWAIKNTEKLPRYNIELKSVTRENGTRPYEGAWKGRRQRLQYTRFKITRKLRDSGMVVIRWPDIDIEDYPAKFVPINHFSDSEPSEDELEEAFPNSPILRGFESHYEITPGELPMNNATRALNQFVADYLDFHQKNNIKLYRTKIASIRNAMENQCTVGGWDVMDEHIKSYIRPVSTVDLEIKRNQSKQAREDIRNSQVDPLHVPVPGLSPQYKAWTVTVDVSVDGRGMTADRYSNVNSLDPFDEYYWFGAEVVSPVLPTGDERARQAIRHACGSLRNAFRCHKPMEVSTGLHVHLGHTDGWTLFQAKRFATLWLLAEETIYKLHRRDRDQDRKWCAKMGDGSALWMAMFSNNLNERRECSDTLKYYDGDEAVRFHMEMQDNVPDCGINDPQRIFLFNVWQFPSISVLREALGGNKFNRTGIRWRIRGVKSSLEKPNKKDPEYDGPEPGTIEVRIMQGTLDADHINNWIVVLERIVHVVRNLSSRAFKRFLISFVRSDQTPSQLLELLQVPGDVREYWTDPKRRDAEDRWWEYPDMDKVDWTDPFMVPGHKATHGAAWD</sequence>